<keyword evidence="1" id="KW-0808">Transferase</keyword>
<dbReference type="GO" id="GO:0016020">
    <property type="term" value="C:membrane"/>
    <property type="evidence" value="ECO:0007669"/>
    <property type="project" value="InterPro"/>
</dbReference>
<dbReference type="Pfam" id="PF07730">
    <property type="entry name" value="HisKA_3"/>
    <property type="match status" value="1"/>
</dbReference>
<dbReference type="Gene3D" id="1.20.5.1930">
    <property type="match status" value="1"/>
</dbReference>
<accession>A0A0S4QM90</accession>
<dbReference type="EMBL" id="FAOZ01000007">
    <property type="protein sequence ID" value="CUU56159.1"/>
    <property type="molecule type" value="Genomic_DNA"/>
</dbReference>
<dbReference type="SUPFAM" id="SSF55874">
    <property type="entry name" value="ATPase domain of HSP90 chaperone/DNA topoisomerase II/histidine kinase"/>
    <property type="match status" value="1"/>
</dbReference>
<dbReference type="InterPro" id="IPR050482">
    <property type="entry name" value="Sensor_HK_TwoCompSys"/>
</dbReference>
<dbReference type="Gene3D" id="3.30.450.40">
    <property type="match status" value="2"/>
</dbReference>
<evidence type="ECO:0000259" key="4">
    <source>
        <dbReference type="SMART" id="SM00065"/>
    </source>
</evidence>
<keyword evidence="3" id="KW-0902">Two-component regulatory system</keyword>
<evidence type="ECO:0000256" key="1">
    <source>
        <dbReference type="ARBA" id="ARBA00022679"/>
    </source>
</evidence>
<dbReference type="InterPro" id="IPR036890">
    <property type="entry name" value="HATPase_C_sf"/>
</dbReference>
<dbReference type="SUPFAM" id="SSF55781">
    <property type="entry name" value="GAF domain-like"/>
    <property type="match status" value="2"/>
</dbReference>
<dbReference type="SMART" id="SM00065">
    <property type="entry name" value="GAF"/>
    <property type="match status" value="2"/>
</dbReference>
<keyword evidence="6" id="KW-1185">Reference proteome</keyword>
<dbReference type="Gene3D" id="3.30.565.10">
    <property type="entry name" value="Histidine kinase-like ATPase, C-terminal domain"/>
    <property type="match status" value="1"/>
</dbReference>
<organism evidence="5 6">
    <name type="scientific">Parafrankia irregularis</name>
    <dbReference type="NCBI Taxonomy" id="795642"/>
    <lineage>
        <taxon>Bacteria</taxon>
        <taxon>Bacillati</taxon>
        <taxon>Actinomycetota</taxon>
        <taxon>Actinomycetes</taxon>
        <taxon>Frankiales</taxon>
        <taxon>Frankiaceae</taxon>
        <taxon>Parafrankia</taxon>
    </lineage>
</organism>
<evidence type="ECO:0000313" key="6">
    <source>
        <dbReference type="Proteomes" id="UP000198802"/>
    </source>
</evidence>
<dbReference type="AlphaFoldDB" id="A0A0S4QM90"/>
<evidence type="ECO:0000313" key="5">
    <source>
        <dbReference type="EMBL" id="CUU56159.1"/>
    </source>
</evidence>
<proteinExistence type="predicted"/>
<sequence>MPPVAPVAPVAVAMTGGPGDGLMFPTVARLELDDLLTQLVERAQDVLATQSRLRGLLQANRLIATDLRLPVLLRHIVEAATDLLGARYGALGVIAPDRTLEEFVHAGMTDAEVARIRYLPTGQGILGLLIDDQRPRRVDDIAEDPSAYGFPPGHPPMRTFLGVPIMVRGAVFGNLYLTDKHDGMPFTAEDEELALALAANAGVAIENARLYHESQQRHLWMTASAEITRLFMAGADDALDALAQRVLEVADASFVALALRAENGPDDHARIAVAAAGAPGAAGSGAGNGTGGGTGGGGGGGGGVAGRAGRRIPLEHTLTGRVLTERQALRVDNAQLDALPDERTAGTGPLMVVPLVAGLDQCDGALLVGRDHGAPAFTDTDLTLATSFAGHIAIALELGHAKADQERLLVLADRGRIARDLHDHVIQRLFAVALGMQDLAQYENPSNSDRITSYIEDIDATIKDIRRTIFELRSAHPTRVARLRGALEEICDDIRPALGFTPTITLTGPLESLVDDRLTDHLIAAAREALTNTARHARAGAAELRLAVQGDSVTLDAIDDGVGLGSSTRRSGLDNLRTRAEIVGGSFSLSTPPGGGTHLRWTAPL</sequence>
<dbReference type="InterPro" id="IPR011712">
    <property type="entry name" value="Sig_transdc_His_kin_sub3_dim/P"/>
</dbReference>
<protein>
    <submittedName>
        <fullName evidence="5">Histidine kinase</fullName>
    </submittedName>
</protein>
<dbReference type="PANTHER" id="PTHR24421:SF56">
    <property type="entry name" value="OXYGEN SENSOR HISTIDINE KINASE RESPONSE REGULATOR DOST"/>
    <property type="match status" value="1"/>
</dbReference>
<reference evidence="6" key="1">
    <citation type="submission" date="2015-11" db="EMBL/GenBank/DDBJ databases">
        <authorList>
            <person name="Varghese N."/>
        </authorList>
    </citation>
    <scope>NUCLEOTIDE SEQUENCE [LARGE SCALE GENOMIC DNA]</scope>
    <source>
        <strain evidence="6">DSM 45899</strain>
    </source>
</reference>
<feature type="domain" description="GAF" evidence="4">
    <location>
        <begin position="68"/>
        <end position="215"/>
    </location>
</feature>
<dbReference type="InterPro" id="IPR029016">
    <property type="entry name" value="GAF-like_dom_sf"/>
</dbReference>
<dbReference type="GO" id="GO:0000155">
    <property type="term" value="F:phosphorelay sensor kinase activity"/>
    <property type="evidence" value="ECO:0007669"/>
    <property type="project" value="InterPro"/>
</dbReference>
<keyword evidence="2 5" id="KW-0418">Kinase</keyword>
<feature type="domain" description="GAF" evidence="4">
    <location>
        <begin position="234"/>
        <end position="406"/>
    </location>
</feature>
<name>A0A0S4QM90_9ACTN</name>
<evidence type="ECO:0000256" key="2">
    <source>
        <dbReference type="ARBA" id="ARBA00022777"/>
    </source>
</evidence>
<dbReference type="PANTHER" id="PTHR24421">
    <property type="entry name" value="NITRATE/NITRITE SENSOR PROTEIN NARX-RELATED"/>
    <property type="match status" value="1"/>
</dbReference>
<dbReference type="Pfam" id="PF13185">
    <property type="entry name" value="GAF_2"/>
    <property type="match status" value="2"/>
</dbReference>
<gene>
    <name evidence="5" type="ORF">Ga0074812_10743</name>
</gene>
<evidence type="ECO:0000256" key="3">
    <source>
        <dbReference type="ARBA" id="ARBA00023012"/>
    </source>
</evidence>
<dbReference type="CDD" id="cd16917">
    <property type="entry name" value="HATPase_UhpB-NarQ-NarX-like"/>
    <property type="match status" value="1"/>
</dbReference>
<dbReference type="GO" id="GO:0046983">
    <property type="term" value="F:protein dimerization activity"/>
    <property type="evidence" value="ECO:0007669"/>
    <property type="project" value="InterPro"/>
</dbReference>
<dbReference type="Proteomes" id="UP000198802">
    <property type="component" value="Unassembled WGS sequence"/>
</dbReference>
<dbReference type="InterPro" id="IPR003018">
    <property type="entry name" value="GAF"/>
</dbReference>